<feature type="domain" description="SUEL-type lectin" evidence="12">
    <location>
        <begin position="3708"/>
        <end position="3798"/>
    </location>
</feature>
<dbReference type="InterPro" id="IPR000884">
    <property type="entry name" value="TSP1_rpt"/>
</dbReference>
<reference evidence="16" key="1">
    <citation type="submission" date="2025-08" db="UniProtKB">
        <authorList>
            <consortium name="RefSeq"/>
        </authorList>
    </citation>
    <scope>IDENTIFICATION</scope>
    <source>
        <tissue evidence="16">Testes</tissue>
    </source>
</reference>
<name>A0ABM0MVZ9_SACKO</name>
<dbReference type="Pfam" id="PF00059">
    <property type="entry name" value="Lectin_C"/>
    <property type="match status" value="4"/>
</dbReference>
<evidence type="ECO:0000256" key="5">
    <source>
        <dbReference type="PROSITE-ProRule" id="PRU00076"/>
    </source>
</evidence>
<dbReference type="PROSITE" id="PS50092">
    <property type="entry name" value="TSP1"/>
    <property type="match status" value="7"/>
</dbReference>
<dbReference type="GeneID" id="100375643"/>
<dbReference type="SMART" id="SM00231">
    <property type="entry name" value="FA58C"/>
    <property type="match status" value="7"/>
</dbReference>
<evidence type="ECO:0000256" key="2">
    <source>
        <dbReference type="ARBA" id="ARBA00022723"/>
    </source>
</evidence>
<dbReference type="SUPFAM" id="SSF57414">
    <property type="entry name" value="Hairpin loop containing domain-like"/>
    <property type="match status" value="1"/>
</dbReference>
<dbReference type="SMART" id="SM00034">
    <property type="entry name" value="CLECT"/>
    <property type="match status" value="5"/>
</dbReference>
<dbReference type="SUPFAM" id="SSF57440">
    <property type="entry name" value="Kringle-like"/>
    <property type="match status" value="1"/>
</dbReference>
<evidence type="ECO:0000259" key="12">
    <source>
        <dbReference type="PROSITE" id="PS50228"/>
    </source>
</evidence>
<keyword evidence="5" id="KW-0245">EGF-like domain</keyword>
<dbReference type="InterPro" id="IPR016186">
    <property type="entry name" value="C-type_lectin-like/link_sf"/>
</dbReference>
<organism evidence="15 16">
    <name type="scientific">Saccoglossus kowalevskii</name>
    <name type="common">Acorn worm</name>
    <dbReference type="NCBI Taxonomy" id="10224"/>
    <lineage>
        <taxon>Eukaryota</taxon>
        <taxon>Metazoa</taxon>
        <taxon>Hemichordata</taxon>
        <taxon>Enteropneusta</taxon>
        <taxon>Harrimaniidae</taxon>
        <taxon>Saccoglossus</taxon>
    </lineage>
</organism>
<dbReference type="SUPFAM" id="SSF49785">
    <property type="entry name" value="Galactose-binding domain-like"/>
    <property type="match status" value="10"/>
</dbReference>
<feature type="domain" description="F5/8 type C" evidence="8">
    <location>
        <begin position="1409"/>
        <end position="1505"/>
    </location>
</feature>
<feature type="domain" description="F5/8 type C" evidence="8">
    <location>
        <begin position="2092"/>
        <end position="2257"/>
    </location>
</feature>
<dbReference type="CDD" id="cd00057">
    <property type="entry name" value="FA58C"/>
    <property type="match status" value="3"/>
</dbReference>
<dbReference type="SUPFAM" id="SSF57196">
    <property type="entry name" value="EGF/Laminin"/>
    <property type="match status" value="1"/>
</dbReference>
<dbReference type="PROSITE" id="PS50948">
    <property type="entry name" value="PAN"/>
    <property type="match status" value="1"/>
</dbReference>
<evidence type="ECO:0000313" key="15">
    <source>
        <dbReference type="Proteomes" id="UP000694865"/>
    </source>
</evidence>
<keyword evidence="2" id="KW-0479">Metal-binding</keyword>
<dbReference type="Pfam" id="PF02140">
    <property type="entry name" value="SUEL_Lectin"/>
    <property type="match status" value="6"/>
</dbReference>
<gene>
    <name evidence="16" type="primary">LOC100375643</name>
</gene>
<dbReference type="PROSITE" id="PS50026">
    <property type="entry name" value="EGF_3"/>
    <property type="match status" value="1"/>
</dbReference>
<evidence type="ECO:0000256" key="7">
    <source>
        <dbReference type="SAM" id="SignalP"/>
    </source>
</evidence>
<keyword evidence="15" id="KW-1185">Reference proteome</keyword>
<dbReference type="Pfam" id="PF00024">
    <property type="entry name" value="PAN_1"/>
    <property type="match status" value="1"/>
</dbReference>
<feature type="domain" description="F5/8 type C" evidence="8">
    <location>
        <begin position="1725"/>
        <end position="1876"/>
    </location>
</feature>
<feature type="domain" description="F5/8 type C" evidence="8">
    <location>
        <begin position="2652"/>
        <end position="2800"/>
    </location>
</feature>
<dbReference type="InterPro" id="IPR000001">
    <property type="entry name" value="Kringle"/>
</dbReference>
<dbReference type="SUPFAM" id="SSF48726">
    <property type="entry name" value="Immunoglobulin"/>
    <property type="match status" value="1"/>
</dbReference>
<dbReference type="InterPro" id="IPR043159">
    <property type="entry name" value="Lectin_gal-bd_sf"/>
</dbReference>
<keyword evidence="4 5" id="KW-1015">Disulfide bond</keyword>
<dbReference type="SUPFAM" id="SSF56436">
    <property type="entry name" value="C-type lectin-like"/>
    <property type="match status" value="5"/>
</dbReference>
<evidence type="ECO:0000256" key="4">
    <source>
        <dbReference type="ARBA" id="ARBA00023157"/>
    </source>
</evidence>
<dbReference type="Pfam" id="PF00051">
    <property type="entry name" value="Kringle"/>
    <property type="match status" value="1"/>
</dbReference>
<dbReference type="InterPro" id="IPR013806">
    <property type="entry name" value="Kringle-like"/>
</dbReference>
<feature type="domain" description="Kringle" evidence="11">
    <location>
        <begin position="35"/>
        <end position="116"/>
    </location>
</feature>
<dbReference type="PROSITE" id="PS50835">
    <property type="entry name" value="IG_LIKE"/>
    <property type="match status" value="1"/>
</dbReference>
<dbReference type="Pfam" id="PF00090">
    <property type="entry name" value="TSP_1"/>
    <property type="match status" value="6"/>
</dbReference>
<feature type="domain" description="F5/8 type C" evidence="8">
    <location>
        <begin position="1511"/>
        <end position="1659"/>
    </location>
</feature>
<dbReference type="SMART" id="SM00473">
    <property type="entry name" value="PAN_AP"/>
    <property type="match status" value="2"/>
</dbReference>
<dbReference type="InterPro" id="IPR036383">
    <property type="entry name" value="TSP1_rpt_sf"/>
</dbReference>
<evidence type="ECO:0000256" key="6">
    <source>
        <dbReference type="PROSITE-ProRule" id="PRU00121"/>
    </source>
</evidence>
<dbReference type="InterPro" id="IPR003609">
    <property type="entry name" value="Pan_app"/>
</dbReference>
<dbReference type="CDD" id="cd22823">
    <property type="entry name" value="Gal_Rha_Lectin"/>
    <property type="match status" value="7"/>
</dbReference>
<dbReference type="Pfam" id="PF00008">
    <property type="entry name" value="EGF"/>
    <property type="match status" value="1"/>
</dbReference>
<protein>
    <submittedName>
        <fullName evidence="16">Uncharacterized protein LOC100375643</fullName>
    </submittedName>
</protein>
<dbReference type="Pfam" id="PF00754">
    <property type="entry name" value="F5_F8_type_C"/>
    <property type="match status" value="8"/>
</dbReference>
<feature type="domain" description="C-type lectin" evidence="10">
    <location>
        <begin position="347"/>
        <end position="472"/>
    </location>
</feature>
<dbReference type="InterPro" id="IPR038178">
    <property type="entry name" value="Kringle_sf"/>
</dbReference>
<dbReference type="InterPro" id="IPR018378">
    <property type="entry name" value="C-type_lectin_CS"/>
</dbReference>
<evidence type="ECO:0000259" key="13">
    <source>
        <dbReference type="PROSITE" id="PS50835"/>
    </source>
</evidence>
<dbReference type="InterPro" id="IPR036179">
    <property type="entry name" value="Ig-like_dom_sf"/>
</dbReference>
<dbReference type="SUPFAM" id="SSF82895">
    <property type="entry name" value="TSP-1 type 1 repeat"/>
    <property type="match status" value="6"/>
</dbReference>
<dbReference type="InterPro" id="IPR001304">
    <property type="entry name" value="C-type_lectin-like"/>
</dbReference>
<dbReference type="CDD" id="cd00037">
    <property type="entry name" value="CLECT"/>
    <property type="match status" value="5"/>
</dbReference>
<dbReference type="InterPro" id="IPR036056">
    <property type="entry name" value="Fibrinogen-like_C"/>
</dbReference>
<dbReference type="PROSITE" id="PS50070">
    <property type="entry name" value="KRINGLE_2"/>
    <property type="match status" value="1"/>
</dbReference>
<feature type="domain" description="Apple" evidence="14">
    <location>
        <begin position="1876"/>
        <end position="1963"/>
    </location>
</feature>
<dbReference type="PROSITE" id="PS00615">
    <property type="entry name" value="C_TYPE_LECTIN_1"/>
    <property type="match status" value="1"/>
</dbReference>
<comment type="caution">
    <text evidence="5">Lacks conserved residue(s) required for the propagation of feature annotation.</text>
</comment>
<feature type="domain" description="C-type lectin" evidence="10">
    <location>
        <begin position="2535"/>
        <end position="2649"/>
    </location>
</feature>
<dbReference type="PROSITE" id="PS50228">
    <property type="entry name" value="SUEL_LECTIN"/>
    <property type="match status" value="6"/>
</dbReference>
<feature type="domain" description="F5/8 type C" evidence="8">
    <location>
        <begin position="1201"/>
        <end position="1349"/>
    </location>
</feature>
<feature type="disulfide bond" evidence="6">
    <location>
        <begin position="84"/>
        <end position="107"/>
    </location>
</feature>
<evidence type="ECO:0000259" key="14">
    <source>
        <dbReference type="PROSITE" id="PS50948"/>
    </source>
</evidence>
<dbReference type="CDD" id="cd00108">
    <property type="entry name" value="KR"/>
    <property type="match status" value="1"/>
</dbReference>
<dbReference type="PROSITE" id="PS50022">
    <property type="entry name" value="FA58C_3"/>
    <property type="match status" value="8"/>
</dbReference>
<feature type="chain" id="PRO_5046254821" evidence="7">
    <location>
        <begin position="24"/>
        <end position="4001"/>
    </location>
</feature>
<dbReference type="InterPro" id="IPR000922">
    <property type="entry name" value="Lectin_gal-bd_dom"/>
</dbReference>
<dbReference type="SMART" id="SM00209">
    <property type="entry name" value="TSP1"/>
    <property type="match status" value="7"/>
</dbReference>
<dbReference type="Gene3D" id="2.60.40.10">
    <property type="entry name" value="Immunoglobulins"/>
    <property type="match status" value="1"/>
</dbReference>
<feature type="domain" description="SUEL-type lectin" evidence="12">
    <location>
        <begin position="2427"/>
        <end position="2519"/>
    </location>
</feature>
<dbReference type="NCBIfam" id="NF040941">
    <property type="entry name" value="GGGWT_bact"/>
    <property type="match status" value="1"/>
</dbReference>
<dbReference type="SMART" id="SM00130">
    <property type="entry name" value="KR"/>
    <property type="match status" value="1"/>
</dbReference>
<dbReference type="SMART" id="SM00607">
    <property type="entry name" value="FTP"/>
    <property type="match status" value="2"/>
</dbReference>
<feature type="domain" description="SUEL-type lectin" evidence="12">
    <location>
        <begin position="3259"/>
        <end position="3357"/>
    </location>
</feature>
<dbReference type="InterPro" id="IPR007110">
    <property type="entry name" value="Ig-like_dom"/>
</dbReference>
<dbReference type="InterPro" id="IPR000421">
    <property type="entry name" value="FA58C"/>
</dbReference>
<dbReference type="Pfam" id="PF22633">
    <property type="entry name" value="F5_F8_type_C_2"/>
    <property type="match status" value="2"/>
</dbReference>
<accession>A0ABM0MVZ9</accession>
<feature type="domain" description="Ig-like" evidence="13">
    <location>
        <begin position="2807"/>
        <end position="2897"/>
    </location>
</feature>
<feature type="domain" description="SUEL-type lectin" evidence="12">
    <location>
        <begin position="3811"/>
        <end position="3906"/>
    </location>
</feature>
<dbReference type="PROSITE" id="PS01286">
    <property type="entry name" value="FA58C_2"/>
    <property type="match status" value="1"/>
</dbReference>
<feature type="domain" description="EGF-like" evidence="9">
    <location>
        <begin position="293"/>
        <end position="330"/>
    </location>
</feature>
<dbReference type="PRINTS" id="PR00018">
    <property type="entry name" value="KRINGLE"/>
</dbReference>
<feature type="domain" description="F5/8 type C" evidence="8">
    <location>
        <begin position="1911"/>
        <end position="2076"/>
    </location>
</feature>
<keyword evidence="3" id="KW-0106">Calcium</keyword>
<evidence type="ECO:0000259" key="8">
    <source>
        <dbReference type="PROSITE" id="PS50022"/>
    </source>
</evidence>
<dbReference type="PROSITE" id="PS00022">
    <property type="entry name" value="EGF_1"/>
    <property type="match status" value="1"/>
</dbReference>
<feature type="domain" description="F5/8 type C" evidence="8">
    <location>
        <begin position="122"/>
        <end position="285"/>
    </location>
</feature>
<proteinExistence type="predicted"/>
<feature type="domain" description="SUEL-type lectin" evidence="12">
    <location>
        <begin position="3019"/>
        <end position="3113"/>
    </location>
</feature>
<dbReference type="Gene3D" id="2.60.120.740">
    <property type="match status" value="7"/>
</dbReference>
<evidence type="ECO:0000259" key="11">
    <source>
        <dbReference type="PROSITE" id="PS50070"/>
    </source>
</evidence>
<dbReference type="InterPro" id="IPR000742">
    <property type="entry name" value="EGF"/>
</dbReference>
<dbReference type="Proteomes" id="UP000694865">
    <property type="component" value="Unplaced"/>
</dbReference>
<dbReference type="PANTHER" id="PTHR24543">
    <property type="entry name" value="MULTICOPPER OXIDASE-RELATED"/>
    <property type="match status" value="1"/>
</dbReference>
<dbReference type="InterPro" id="IPR014716">
    <property type="entry name" value="Fibrinogen_a/b/g_C_1"/>
</dbReference>
<feature type="signal peptide" evidence="7">
    <location>
        <begin position="1"/>
        <end position="23"/>
    </location>
</feature>
<keyword evidence="1 6" id="KW-0420">Kringle</keyword>
<dbReference type="Gene3D" id="2.60.120.260">
    <property type="entry name" value="Galactose-binding domain-like"/>
    <property type="match status" value="10"/>
</dbReference>
<dbReference type="CDD" id="cd01099">
    <property type="entry name" value="PAN_AP_HGF"/>
    <property type="match status" value="1"/>
</dbReference>
<dbReference type="Gene3D" id="3.10.100.10">
    <property type="entry name" value="Mannose-Binding Protein A, subunit A"/>
    <property type="match status" value="5"/>
</dbReference>
<evidence type="ECO:0000256" key="1">
    <source>
        <dbReference type="ARBA" id="ARBA00022572"/>
    </source>
</evidence>
<dbReference type="Gene3D" id="2.10.25.10">
    <property type="entry name" value="Laminin"/>
    <property type="match status" value="1"/>
</dbReference>
<dbReference type="RefSeq" id="XP_006824190.1">
    <property type="nucleotide sequence ID" value="XM_006824127.1"/>
</dbReference>
<dbReference type="InterPro" id="IPR006585">
    <property type="entry name" value="FTP1"/>
</dbReference>
<evidence type="ECO:0000313" key="16">
    <source>
        <dbReference type="RefSeq" id="XP_006824190.1"/>
    </source>
</evidence>
<evidence type="ECO:0000259" key="9">
    <source>
        <dbReference type="PROSITE" id="PS50026"/>
    </source>
</evidence>
<dbReference type="Gene3D" id="2.20.100.10">
    <property type="entry name" value="Thrombospondin type-1 (TSP1) repeat"/>
    <property type="match status" value="7"/>
</dbReference>
<dbReference type="Gene3D" id="3.50.4.10">
    <property type="entry name" value="Hepatocyte Growth Factor"/>
    <property type="match status" value="1"/>
</dbReference>
<dbReference type="Pfam" id="PF07679">
    <property type="entry name" value="I-set"/>
    <property type="match status" value="1"/>
</dbReference>
<dbReference type="InterPro" id="IPR013783">
    <property type="entry name" value="Ig-like_fold"/>
</dbReference>
<dbReference type="SUPFAM" id="SSF56496">
    <property type="entry name" value="Fibrinogen C-terminal domain-like"/>
    <property type="match status" value="1"/>
</dbReference>
<dbReference type="InterPro" id="IPR008979">
    <property type="entry name" value="Galactose-bd-like_sf"/>
</dbReference>
<feature type="domain" description="SUEL-type lectin" evidence="12">
    <location>
        <begin position="2911"/>
        <end position="3006"/>
    </location>
</feature>
<feature type="disulfide bond" evidence="5">
    <location>
        <begin position="320"/>
        <end position="329"/>
    </location>
</feature>
<feature type="domain" description="C-type lectin" evidence="10">
    <location>
        <begin position="2257"/>
        <end position="2347"/>
    </location>
</feature>
<dbReference type="InterPro" id="IPR016187">
    <property type="entry name" value="CTDL_fold"/>
</dbReference>
<dbReference type="InterPro" id="IPR013098">
    <property type="entry name" value="Ig_I-set"/>
</dbReference>
<evidence type="ECO:0000259" key="10">
    <source>
        <dbReference type="PROSITE" id="PS50041"/>
    </source>
</evidence>
<dbReference type="PROSITE" id="PS01285">
    <property type="entry name" value="FA58C_1"/>
    <property type="match status" value="1"/>
</dbReference>
<dbReference type="PRINTS" id="PR01705">
    <property type="entry name" value="TSP1REPEAT"/>
</dbReference>
<keyword evidence="7" id="KW-0732">Signal</keyword>
<evidence type="ECO:0000256" key="3">
    <source>
        <dbReference type="ARBA" id="ARBA00022837"/>
    </source>
</evidence>
<dbReference type="Gene3D" id="2.40.20.10">
    <property type="entry name" value="Plasminogen Kringle 4"/>
    <property type="match status" value="1"/>
</dbReference>
<feature type="domain" description="C-type lectin" evidence="10">
    <location>
        <begin position="543"/>
        <end position="675"/>
    </location>
</feature>
<dbReference type="PROSITE" id="PS50041">
    <property type="entry name" value="C_TYPE_LECTIN_2"/>
    <property type="match status" value="4"/>
</dbReference>
<dbReference type="PANTHER" id="PTHR24543:SF334">
    <property type="entry name" value="F5_8 TYPE C DOMAIN-CONTAINING PROTEIN"/>
    <property type="match status" value="1"/>
</dbReference>
<sequence length="4001" mass="443464">MESKTAICLVYIVVLIGIHIAQAHISTTGIAECYMEADGSDYRGAVSVTISGHTCQAWNVQTPHTHSVNDVSYPGGGLGEHNLCRNPTGKDGVWCYTTDIDTVWEYCEIGQPSDNCLSEVICPSEYSLGIEDPAVVPDSRISMSSYFKNNIEGAVGISKYNIKLNSVGSWCVSEDYTDVEDEYIQVDFGEQVYVTQILSQGNGNPILDDYHVTKYTFYYSNATNETGDGIAYTDDGGSIQVFNGNNDKDTVVMNTLAGAVYTRYIRIYLLEFSNFPCMRLGVYGCQGEHCTIDNDPCDPNPCNHAGICVRVSSTQFTCTCTGLYSGLLCDDSTVTCASGWYAGYEACYQLGMAEGTYGVAIEVCNHISAHVLYVGEREEQVLVSDWLNTEGIAASSELYTGMTYSSDTDDVINQHDPMGGAPDISTWTSEDLDPWSSGSPTADYPCVVLVKDGDEWKFRNSDCETTRFYVCEKSPVDGSWSDWSAWSECSVSCESGVRYRSRSCDDPEPYFGGATCMGDEVEEIVCDELCPWVTCPGSDMVPRHSSCYHIKSQPTDSATYDESISICEDLYNGGHLVYLDDIGEHEFLHYELVASGASAETAFYTGLQYDGHDIQFDDGGGQPDLSSWAIESRSLWMPGYPTGSEQCVAMAYNSTYLEWLAINVNCSDLNGFVCEVHQVDGDWSDWGNWSDCSVTCGNDLGVQSRSRTCTNPSPLLGGAECQGDSSETSGCGGSCPDDPVNGGWTDWTDWSDCSRCYPDIGKQSRTRNCTNPEPSEGGTSCTGEDFETKTCDVDCDITCHLEWIELPNACIKVIDAALDFQASKADCESKGEGAHLIHIGYAVENSDVNLLLQSESTTDAFYTGILYDFTTDSLSDTTHTPVSISPLPWYDATFYPLPDGYDCIQYLYHEEDDDWKWINVNCTEEANGYICEMNPVHGGWSEWSSADCSVTCYIEESDGTRTGGELLQTRTCTNPVPSNGGNDCGETSTQVIECGIEDGNACPPEDGNWGSWTDSGDCSVKCGNDGIRRRERTCSNPPPINGGSECSGSSETFVACDSDVQCTDYNLAIEATATQSSITGSNGASLAIDGFASSYVTDSTCAVTDTEYQPWLMLNLGQPYDIYKVIVTLRKYEFPLMNDVVIRIGPHSVSADNTLCGTITTAANINEVICATSITGNHVHLTLNDAIGQLIVCEVEVYSDNIDAEFGFKYGGSQPDSAFSANRGESTAKKGRLNHITDSSAWYTGSSPSNTDWLKISLPRVAIVRMIAVQARPSNPNQYVKTFYLSYSSDDDSWINYEENGERKLFGGNIDGSSVVMHSLEPIANVAYLKFNPHAWKNRIALRVEIYGQYEPVDGGWSDWTVQTDCSVACGSEGIEERLRSCDNPAPQYGGVCTGSSTQWFECEAATVCSDNEDTPLGMEDGSIADSSITVSEPLDGTDYSGLWARLNDIDEHAWVPNIPDVEDWIKLTFQDAITLKMVGTQGMPATGKYVKSYYLSYSLHGSDWVYYQEEGSAKFHPQSWNVETGGIAMRIELYGEYTPDTEYASIDGESETWCMDDAVNSDYFEIDLSVDSTINMMASRGTAPNSGYMKTYYISYSDDGSSWSDYLENGETKLFNGNFDASTVVKNTLSNPFTARYIRFHPQSWEDSLCMSVEVFGYTAPVNGGWGNWGAWSTACSVSCGNNGINTRSRNCINPTPSHGGLDCSEEDKYLYRSCDSGTVCGGCFDPLGVEYKTIADEQITASSNYAAGQYEAYYGRISSDITPYQTAWWAADDDDDPWLQVELVAYAHITMIATRGDVTSGHYVKQYYLSYGNNTTNFDLYLDGLETKLFGGNLDSSTTVRHTLDPVLRNVRVVRFHPVYYMGHIAMAVELYGCHQLRGVYASTYTVLTYSKLVDNNDKSVQDVTQDECQQLCEDNLDFTCRSAEYKASAQECVLSKKNDYCDATLNDATKWDYIRREINCLDDNYQGDVQVSVLSTYILVDLGGLHTVTMVVTTADVNNWVTEFQLFFTENGEEWVLYRERGIPKIFAGNFDSATWVRTPLLSPIVAAKLLKISPTEGSIHNGISGNVIIYGCTVDGYTPKTVPPSKVCFDPLGMASGAILDTQITSNTVLDIDNEDGTKFQPFYGRLFNSEDPTTGRHGWFSNTGNHKDEYFQVDLGDPHFVTMVALEIIEDAALNEFMDFKIAYSQNGVNWMTMNHVFDYDDQNERFIIYKLADSTSDDRFTMHTRYVRLLNAEAETSTNQSQIAAIELYGCAVPEGASLASIESMTEQEFFTSKLDSYSKDYGINQFSMGFNRKDSNAFFEWSDGSVSLFTNWAVGHPHYGPDYQCSQIGQDGRWFSHDCSINTTVSDVSCQYDTSVLSCREFQGVSVIRATYGRTAGSEICQHGTLTTSVSSCPSTMDVAEKLRADCDDTSTSMVLSAKQCTGNILDLSCMNDDIITIQDVLYGKSTGNSICAVPEDPETVDTPCFTTSVTDKLKSMCDGEPLCRIVVDPSMLGDDPCLKRLEELIVFYTCDPHNTDMDGCEDSWTEFDDNCFLVNDTYIHYSEAANECERHHATLVCIPDNATQNFVTDLVESSATTDVWIGCHKRWDNTCYWSNGLQPLYQNFKPSYVYSSDMPCSFMSEHISYFWDGSVCSDFKGFVCQQTCMAPVGLESPVLSDTLLSVSSTKLTHTLDTFKWYSRLNNEFGAWSPSYNDEDQWIMVNLTTTMRITKLAMQGHPVRDSWVETLKLMYSFDGTTMSVYSINNVEQLLSANSDSTAITYVYLESFLAGNFIKLVPQTWHNDIAMRFELYGCNVQDATPHVVKVENSTALIFNKNGSISCQAFGIPRPSITWEKNGETFTTAWNVDIVNTDIDSYNTMSNIQFSPLYNDKGYYSCIAHNSYGNHRKTFYQSKEKPVIIGEFINCDDEYLRLVCPGNTFIDMTSVFYGREHNDVCVIADDIYPTDCVYDGETSLSRLQKQCGNKHECDIYISDVTFEDGNEYPSCDGVYKYVNVTYDCVDDVGEGAVNTVVGCDDEKLSFGCHSGHFIKVLSASYGRTDPNTCSLGADNNYTYSVDCVYTPSAVLDIARTNCDNKLTCAMNVMLYDVIGDECPGVPKYFEIDFICEAFDRNLALLRAAYQSTDTMPVMDASLATDGDLSTCSNTANETEPFWRVDLRESYTVGHVVVVLNTNALGTVMDQLEVRVGSNWDITQNNICDDVISGGQTLHDIYCAYPMVGRYVSIKLFTDSEASLSLCDVQVKNGIEEEATAIVCDDDVMSLTCADGFVFIQDVEYGRADSGVTCPASIPGQTYNSCTSTKSSVLAIVKQKCQGQRYCSIDVMDDVREVLSNHGEDPCPTTYKYLTVKHLCSDTSKGGGARLTNISGDTPEMHSTSSGHACKSENFKMVCEKPYSFINVTRALYHPVTSHPDRCQTSSDTLPSSCNAYYKLSSHYGYVLSDGVYPINVDGQTLKVYCDMTRNGGGWTLLVTAVSKRDWSPENVEERRLDYPSLDLDYSILSKANAIKNSGNESSFQYRLEANERGRYGGIWQAPASHDFVANLPQPTILLERFDSWVTDVSTIQNNLPWIDSEPWRSRPDLLTTSFRNTDQWAGSIVMENDDVYGVMVDVAPWIMGSSESSNPSAIWYWMREELNIEYSCNGAPTPYDVTEQVKERCDYKRSCTVPSEDYVFNDGCVENSKELEVTFHCSESTPSSETVISCEEDEQQLSITCNSGQFIYITEANYGRALSTVCPSISDNTSVSTCLNPNTKALVSGYCNGMSSCSIRVHPDYLGGDPCPAVAKYLMVEFTCTDERPSGILLARGCEDNGDVVLSCPNDYAIRIVTADLGRAAGEDVCTHRRNIPSYYRDTSCTIPDVLEALHNQCDNEQSCEVSVHWDDYISSDPCPGTYKYMEVAYYCLSATQPLTSGGYYGNYIHFRDEGHYLENHVIDTHHVRHHIHCAISCWSNSDCLSFNIKSSRDTDGYLCELNDVLKDEIPSDYTDLVGFEYFERGRY</sequence>
<dbReference type="Gene3D" id="3.90.215.10">
    <property type="entry name" value="Gamma Fibrinogen, chain A, domain 1"/>
    <property type="match status" value="1"/>
</dbReference>